<sequence length="552" mass="58452">MGICCGKKSQPPSRSDVPGERSPTDTGQLRVEFNPATVTQVEMISVVSGDGNDNNGNATLSTMSASEFRKARIKSRPIWKVVFEGCRSGKCTMHFAGKNVPTWDIETDVDRGYVRAWPSHMLPSTLAEKEREKAKEKLPGIQMKIGKKAERMSSVFRGATFGSYELLHPSNILWVKKIVSKSSGAEAQGHCWFGERLADEGDPSGNVRFTCGLLNLFDKCEWRKSENKLFINETMAASVESDSEEPPGCPPDVVFALVLHQRFRPQLKAAMTSLQVSLSSVQTAPRNKKEKKKRRGSARPPADAANSPAAPPAGPRSPFISPAELPPAPPADGSADPNAMRLMSLDDRDGVLEGGVALPDLPGALPSPRSEQGSGDAGEGEGEGEEELDRATESDVALSDVEGGAPLVGPEGADDGLPPEDAAAEVRQRLSASRAAAVQHEEDEDDAEADEGSDHGRPRRADIARQPTRLESQLVLEGEASPSADDPGEQGGDQGGAQRGGGGGDPNAPPEEGPGLDRLPTAPTGTGIAGLSRATSVSAFPQDDDEENDEAS</sequence>
<protein>
    <submittedName>
        <fullName evidence="2">Uncharacterized protein</fullName>
    </submittedName>
</protein>
<feature type="compositionally biased region" description="Basic residues" evidence="1">
    <location>
        <begin position="286"/>
        <end position="297"/>
    </location>
</feature>
<feature type="compositionally biased region" description="Basic and acidic residues" evidence="1">
    <location>
        <begin position="452"/>
        <end position="463"/>
    </location>
</feature>
<dbReference type="VEuPathDB" id="CryptoDB:Cvel_23814"/>
<feature type="compositionally biased region" description="Acidic residues" evidence="1">
    <location>
        <begin position="441"/>
        <end position="451"/>
    </location>
</feature>
<feature type="compositionally biased region" description="Low complexity" evidence="1">
    <location>
        <begin position="298"/>
        <end position="308"/>
    </location>
</feature>
<feature type="compositionally biased region" description="Acidic residues" evidence="1">
    <location>
        <begin position="542"/>
        <end position="552"/>
    </location>
</feature>
<name>A0A0G4GXX3_9ALVE</name>
<gene>
    <name evidence="2" type="ORF">Cvel_23814</name>
</gene>
<feature type="compositionally biased region" description="Acidic residues" evidence="1">
    <location>
        <begin position="378"/>
        <end position="388"/>
    </location>
</feature>
<feature type="region of interest" description="Disordered" evidence="1">
    <location>
        <begin position="277"/>
        <end position="552"/>
    </location>
</feature>
<evidence type="ECO:0000313" key="2">
    <source>
        <dbReference type="EMBL" id="CEM35860.1"/>
    </source>
</evidence>
<feature type="region of interest" description="Disordered" evidence="1">
    <location>
        <begin position="1"/>
        <end position="27"/>
    </location>
</feature>
<organism evidence="2">
    <name type="scientific">Chromera velia CCMP2878</name>
    <dbReference type="NCBI Taxonomy" id="1169474"/>
    <lineage>
        <taxon>Eukaryota</taxon>
        <taxon>Sar</taxon>
        <taxon>Alveolata</taxon>
        <taxon>Colpodellida</taxon>
        <taxon>Chromeraceae</taxon>
        <taxon>Chromera</taxon>
    </lineage>
</organism>
<evidence type="ECO:0000256" key="1">
    <source>
        <dbReference type="SAM" id="MobiDB-lite"/>
    </source>
</evidence>
<dbReference type="EMBL" id="CDMZ01001660">
    <property type="protein sequence ID" value="CEM35860.1"/>
    <property type="molecule type" value="Genomic_DNA"/>
</dbReference>
<dbReference type="AlphaFoldDB" id="A0A0G4GXX3"/>
<proteinExistence type="predicted"/>
<feature type="compositionally biased region" description="Gly residues" evidence="1">
    <location>
        <begin position="489"/>
        <end position="505"/>
    </location>
</feature>
<accession>A0A0G4GXX3</accession>
<reference evidence="2" key="1">
    <citation type="submission" date="2014-11" db="EMBL/GenBank/DDBJ databases">
        <authorList>
            <person name="Otto D Thomas"/>
            <person name="Naeem Raeece"/>
        </authorList>
    </citation>
    <scope>NUCLEOTIDE SEQUENCE</scope>
</reference>